<reference evidence="2 3" key="1">
    <citation type="submission" date="2022-01" db="EMBL/GenBank/DDBJ databases">
        <title>Whole genome-based taxonomy of the Shewanellaceae.</title>
        <authorList>
            <person name="Martin-Rodriguez A.J."/>
        </authorList>
    </citation>
    <scope>NUCLEOTIDE SEQUENCE [LARGE SCALE GENOMIC DNA]</scope>
    <source>
        <strain evidence="2 3">DSM 17177</strain>
    </source>
</reference>
<evidence type="ECO:0000313" key="3">
    <source>
        <dbReference type="Proteomes" id="UP001203423"/>
    </source>
</evidence>
<feature type="signal peptide" evidence="1">
    <location>
        <begin position="1"/>
        <end position="18"/>
    </location>
</feature>
<protein>
    <submittedName>
        <fullName evidence="2">Ig-like domain-containing protein</fullName>
    </submittedName>
</protein>
<dbReference type="EMBL" id="JAKIKS010000074">
    <property type="protein sequence ID" value="MCL1126135.1"/>
    <property type="molecule type" value="Genomic_DNA"/>
</dbReference>
<proteinExistence type="predicted"/>
<gene>
    <name evidence="2" type="ORF">L2764_17040</name>
</gene>
<evidence type="ECO:0000313" key="2">
    <source>
        <dbReference type="EMBL" id="MCL1126135.1"/>
    </source>
</evidence>
<dbReference type="Proteomes" id="UP001203423">
    <property type="component" value="Unassembled WGS sequence"/>
</dbReference>
<dbReference type="Pfam" id="PF17963">
    <property type="entry name" value="Big_9"/>
    <property type="match status" value="1"/>
</dbReference>
<keyword evidence="1" id="KW-0732">Signal</keyword>
<evidence type="ECO:0000256" key="1">
    <source>
        <dbReference type="SAM" id="SignalP"/>
    </source>
</evidence>
<dbReference type="RefSeq" id="WP_248941501.1">
    <property type="nucleotide sequence ID" value="NZ_JAKIKS010000074.1"/>
</dbReference>
<dbReference type="Gene3D" id="2.60.40.3440">
    <property type="match status" value="1"/>
</dbReference>
<accession>A0ABT0LF77</accession>
<feature type="chain" id="PRO_5045445845" evidence="1">
    <location>
        <begin position="19"/>
        <end position="680"/>
    </location>
</feature>
<name>A0ABT0LF77_9GAMM</name>
<comment type="caution">
    <text evidence="2">The sequence shown here is derived from an EMBL/GenBank/DDBJ whole genome shotgun (WGS) entry which is preliminary data.</text>
</comment>
<dbReference type="PROSITE" id="PS51257">
    <property type="entry name" value="PROKAR_LIPOPROTEIN"/>
    <property type="match status" value="1"/>
</dbReference>
<organism evidence="2 3">
    <name type="scientific">Shewanella surugensis</name>
    <dbReference type="NCBI Taxonomy" id="212020"/>
    <lineage>
        <taxon>Bacteria</taxon>
        <taxon>Pseudomonadati</taxon>
        <taxon>Pseudomonadota</taxon>
        <taxon>Gammaproteobacteria</taxon>
        <taxon>Alteromonadales</taxon>
        <taxon>Shewanellaceae</taxon>
        <taxon>Shewanella</taxon>
    </lineage>
</organism>
<sequence length="680" mass="76249">MKIKIISLAMLVFLSACGGDNSQEEKEVMLLPVIQSDKVDVIDDETVIIDVLSNDSFSSGSLSITGIDIEPLYGSATINKNKITYTPNKGYAGLDTLTYSVNNIAVATEVEISVYQSLTLFGQVIESTLLNADVNVQIGDEVVTSQIDTDGYYELDVKLNSLNDILTIRAKGHETNEQQSIELISHAGEMQTLFNKAGDDRTLSSEELSTLKLSALSTASYLHTIELNNSQALIKGESLTAFLDNISTEALLNTAGFIQLIIKHSDYPIEDNTTILSVLMPTSTDEKSSVSVQTRINDYLASHNLIDENGLPLSSYQTNLASAIDGILADTDLIGRFTTEILEERHIAQMEPTREGWLSPNIRGLAFYSNGIGTESDFDYLYADKFSDMNWHVDNNSLALTLADDIKLMNVGDVQAELYGKFSYDTLNLLHDFINQHSVIQLYKSVKEKQRIQLIHDTGSSFKVVIESEITEEVSFGHEYYDELWSGEPLVYQAPTTKHYSTFQYDFPSLWLNKTLEDLQGSWLLPLVYYSELYWSDDELMDASDRVSISGNIANGALSGYQFLATLDNGVLSLVDGDIEFRVLPFKLSGKAMLAQVQYLKSGVLTAFYYYPIAQFDASYTALTDINLTHGMEIIYWYKMCLAINFQWEEKQRPLLLNILRMTTSRRLVQLGQWMRIRLN</sequence>
<keyword evidence="3" id="KW-1185">Reference proteome</keyword>